<evidence type="ECO:0000259" key="15">
    <source>
        <dbReference type="Pfam" id="PF07715"/>
    </source>
</evidence>
<dbReference type="GO" id="GO:0006826">
    <property type="term" value="P:iron ion transport"/>
    <property type="evidence" value="ECO:0007669"/>
    <property type="project" value="UniProtKB-KW"/>
</dbReference>
<accession>A0A7W9EP66</accession>
<dbReference type="EMBL" id="JACIJH010000001">
    <property type="protein sequence ID" value="MBB5705149.1"/>
    <property type="molecule type" value="Genomic_DNA"/>
</dbReference>
<dbReference type="PROSITE" id="PS52016">
    <property type="entry name" value="TONB_DEPENDENT_REC_3"/>
    <property type="match status" value="1"/>
</dbReference>
<evidence type="ECO:0000256" key="12">
    <source>
        <dbReference type="RuleBase" id="RU003357"/>
    </source>
</evidence>
<proteinExistence type="inferred from homology"/>
<comment type="caution">
    <text evidence="16">The sequence shown here is derived from an EMBL/GenBank/DDBJ whole genome shotgun (WGS) entry which is preliminary data.</text>
</comment>
<keyword evidence="8 12" id="KW-0798">TonB box</keyword>
<protein>
    <submittedName>
        <fullName evidence="16">Iron complex outermembrane receptor protein</fullName>
    </submittedName>
</protein>
<dbReference type="InterPro" id="IPR000531">
    <property type="entry name" value="Beta-barrel_TonB"/>
</dbReference>
<dbReference type="PANTHER" id="PTHR32552">
    <property type="entry name" value="FERRICHROME IRON RECEPTOR-RELATED"/>
    <property type="match status" value="1"/>
</dbReference>
<dbReference type="GO" id="GO:0009279">
    <property type="term" value="C:cell outer membrane"/>
    <property type="evidence" value="ECO:0007669"/>
    <property type="project" value="UniProtKB-SubCell"/>
</dbReference>
<evidence type="ECO:0000256" key="9">
    <source>
        <dbReference type="ARBA" id="ARBA00023136"/>
    </source>
</evidence>
<comment type="subcellular location">
    <subcellularLocation>
        <location evidence="1 11">Cell outer membrane</location>
        <topology evidence="1 11">Multi-pass membrane protein</topology>
    </subcellularLocation>
</comment>
<name>A0A7W9EP66_9SPHN</name>
<feature type="chain" id="PRO_5031379574" evidence="13">
    <location>
        <begin position="28"/>
        <end position="807"/>
    </location>
</feature>
<evidence type="ECO:0000256" key="2">
    <source>
        <dbReference type="ARBA" id="ARBA00022448"/>
    </source>
</evidence>
<feature type="signal peptide" evidence="13">
    <location>
        <begin position="1"/>
        <end position="27"/>
    </location>
</feature>
<evidence type="ECO:0000256" key="5">
    <source>
        <dbReference type="ARBA" id="ARBA00022692"/>
    </source>
</evidence>
<evidence type="ECO:0000256" key="3">
    <source>
        <dbReference type="ARBA" id="ARBA00022452"/>
    </source>
</evidence>
<dbReference type="Pfam" id="PF00593">
    <property type="entry name" value="TonB_dep_Rec_b-barrel"/>
    <property type="match status" value="1"/>
</dbReference>
<dbReference type="Gene3D" id="2.40.170.20">
    <property type="entry name" value="TonB-dependent receptor, beta-barrel domain"/>
    <property type="match status" value="2"/>
</dbReference>
<keyword evidence="6" id="KW-0408">Iron</keyword>
<keyword evidence="16" id="KW-0675">Receptor</keyword>
<organism evidence="16 17">
    <name type="scientific">Sphingopyxis panaciterrulae</name>
    <dbReference type="NCBI Taxonomy" id="462372"/>
    <lineage>
        <taxon>Bacteria</taxon>
        <taxon>Pseudomonadati</taxon>
        <taxon>Pseudomonadota</taxon>
        <taxon>Alphaproteobacteria</taxon>
        <taxon>Sphingomonadales</taxon>
        <taxon>Sphingomonadaceae</taxon>
        <taxon>Sphingopyxis</taxon>
    </lineage>
</organism>
<evidence type="ECO:0000256" key="8">
    <source>
        <dbReference type="ARBA" id="ARBA00023077"/>
    </source>
</evidence>
<dbReference type="PANTHER" id="PTHR32552:SF81">
    <property type="entry name" value="TONB-DEPENDENT OUTER MEMBRANE RECEPTOR"/>
    <property type="match status" value="1"/>
</dbReference>
<evidence type="ECO:0000259" key="14">
    <source>
        <dbReference type="Pfam" id="PF00593"/>
    </source>
</evidence>
<dbReference type="InterPro" id="IPR039426">
    <property type="entry name" value="TonB-dep_rcpt-like"/>
</dbReference>
<comment type="similarity">
    <text evidence="11 12">Belongs to the TonB-dependent receptor family.</text>
</comment>
<dbReference type="Pfam" id="PF07715">
    <property type="entry name" value="Plug"/>
    <property type="match status" value="1"/>
</dbReference>
<keyword evidence="7" id="KW-0406">Ion transport</keyword>
<dbReference type="AlphaFoldDB" id="A0A7W9EP66"/>
<dbReference type="InterPro" id="IPR012910">
    <property type="entry name" value="Plug_dom"/>
</dbReference>
<feature type="domain" description="TonB-dependent receptor plug" evidence="15">
    <location>
        <begin position="57"/>
        <end position="166"/>
    </location>
</feature>
<keyword evidence="2 11" id="KW-0813">Transport</keyword>
<feature type="domain" description="TonB-dependent receptor-like beta-barrel" evidence="14">
    <location>
        <begin position="320"/>
        <end position="769"/>
    </location>
</feature>
<dbReference type="SUPFAM" id="SSF56935">
    <property type="entry name" value="Porins"/>
    <property type="match status" value="1"/>
</dbReference>
<evidence type="ECO:0000256" key="7">
    <source>
        <dbReference type="ARBA" id="ARBA00023065"/>
    </source>
</evidence>
<dbReference type="Proteomes" id="UP000537161">
    <property type="component" value="Unassembled WGS sequence"/>
</dbReference>
<dbReference type="InterPro" id="IPR036942">
    <property type="entry name" value="Beta-barrel_TonB_sf"/>
</dbReference>
<evidence type="ECO:0000256" key="13">
    <source>
        <dbReference type="SAM" id="SignalP"/>
    </source>
</evidence>
<evidence type="ECO:0000256" key="4">
    <source>
        <dbReference type="ARBA" id="ARBA00022496"/>
    </source>
</evidence>
<keyword evidence="5 11" id="KW-0812">Transmembrane</keyword>
<keyword evidence="17" id="KW-1185">Reference proteome</keyword>
<keyword evidence="3 11" id="KW-1134">Transmembrane beta strand</keyword>
<reference evidence="16 17" key="1">
    <citation type="submission" date="2020-08" db="EMBL/GenBank/DDBJ databases">
        <title>Genomic Encyclopedia of Type Strains, Phase IV (KMG-IV): sequencing the most valuable type-strain genomes for metagenomic binning, comparative biology and taxonomic classification.</title>
        <authorList>
            <person name="Goeker M."/>
        </authorList>
    </citation>
    <scope>NUCLEOTIDE SEQUENCE [LARGE SCALE GENOMIC DNA]</scope>
    <source>
        <strain evidence="16 17">DSM 27163</strain>
    </source>
</reference>
<evidence type="ECO:0000256" key="1">
    <source>
        <dbReference type="ARBA" id="ARBA00004571"/>
    </source>
</evidence>
<evidence type="ECO:0000256" key="6">
    <source>
        <dbReference type="ARBA" id="ARBA00023004"/>
    </source>
</evidence>
<keyword evidence="9 11" id="KW-0472">Membrane</keyword>
<dbReference type="RefSeq" id="WP_184094922.1">
    <property type="nucleotide sequence ID" value="NZ_JACIJH010000001.1"/>
</dbReference>
<evidence type="ECO:0000256" key="10">
    <source>
        <dbReference type="ARBA" id="ARBA00023237"/>
    </source>
</evidence>
<keyword evidence="10 11" id="KW-0998">Cell outer membrane</keyword>
<evidence type="ECO:0000313" key="16">
    <source>
        <dbReference type="EMBL" id="MBB5705149.1"/>
    </source>
</evidence>
<evidence type="ECO:0000313" key="17">
    <source>
        <dbReference type="Proteomes" id="UP000537161"/>
    </source>
</evidence>
<sequence>MKRFVRTSLALGTMLMTGYAVPVFAQAAPPPADEAEHTDRGGIQEIVVVARKTEESLQTVPVAVSAYSGAMLEKQSIVNITQLQTTTPNLNFSSAVAQPGSATVFIRGQGSSDGLIAIDQAVGIYLDGVYSARSTGGAFDMVDVQRVEVLRGPQGTLFGRNTTGGAVNIIANQPSTDGFDAMARFDYGNYDTFLARGMINVPMGDALAARVAYQHREHGSYGRNLSLDRGLGDANSDFVRVSFKLEPPGSRFKAFLSADFTKFSNLGELVGLKSVTLGGPTSPQQLLVGLCNGTAPVPALNALQPFCPAVARGPLQDYVYGQNGNDNIYAVYQNTPAYGKSRTHGASGVLEYEFSDAAVLKSTTAWRGVYMNSLSDNDGTPYLFTGGLAPFAGNVIDQDQFSQEIQLSGTLDRLQYILGGFYFVENGTDRSRSASLFPLSPGIGVVDGTVRNQSLAGFSQLIYEIVDGVRITGGLRYTEDKRRLVSRNRDINYFTNVVTSSIPDFLDGDVSDPFRATFNRTYNYWSYLVSADWQATPDVFFYAKTSRSQRSGGFNTRAVAGGNPPVSFAPEEVTDYEVGAKVDLFDRHVRINLAAFNSDVKNVQRNLIGVAGTRLISGVANAASARIRGLEAELTVIPVDGLTLGANFGLTDPKYKRFINILDNTDWSDAAFPYTPKYTFGVTGDYERDIVNAGTLRLRADYGWRSKQYAAPMQLPAAARVGLTPEQIAAGNQALQDTSKISSYGILNARIAFELAEPDLEFAVYATNITKEKYFTRLLSLENTPFGLTSYTPGDPRTYGVSVTWRY</sequence>
<keyword evidence="13" id="KW-0732">Signal</keyword>
<evidence type="ECO:0000256" key="11">
    <source>
        <dbReference type="PROSITE-ProRule" id="PRU01360"/>
    </source>
</evidence>
<keyword evidence="4" id="KW-0410">Iron transport</keyword>
<gene>
    <name evidence="16" type="ORF">FHR21_000474</name>
</gene>